<evidence type="ECO:0000256" key="2">
    <source>
        <dbReference type="ARBA" id="ARBA00001946"/>
    </source>
</evidence>
<keyword evidence="9 11" id="KW-0460">Magnesium</keyword>
<comment type="pathway">
    <text evidence="3 11">Cofactor biosynthesis; thiamine diphosphate biosynthesis; 4-methyl-5-(2-phosphoethyl)-thiazole from 5-(2-hydroxyethyl)-4-methylthiazole: step 1/1.</text>
</comment>
<dbReference type="NCBIfam" id="NF006830">
    <property type="entry name" value="PRK09355.1"/>
    <property type="match status" value="1"/>
</dbReference>
<dbReference type="GO" id="GO:0009229">
    <property type="term" value="P:thiamine diphosphate biosynthetic process"/>
    <property type="evidence" value="ECO:0007669"/>
    <property type="project" value="UniProtKB-UniRule"/>
</dbReference>
<dbReference type="GO" id="GO:0008902">
    <property type="term" value="F:hydroxymethylpyrimidine kinase activity"/>
    <property type="evidence" value="ECO:0007669"/>
    <property type="project" value="TreeGrafter"/>
</dbReference>
<sequence>MNDIVVSLRKKVKEHAPLIHNITNVVVTNFTANGLYAIGASPVMAYAKEEVADMASIAQALVLNIGTLTAEDVEAMFIAGQAANKNNVPIVLDPVGVGATSYRTETAKALLEKIDIQVVRGNAGEIANLIDENVEMKGVDSNVQINNLVDLAKKAAVKLKTVIVLTGKTDIVTDGVTYYQIQNGDELLTKVTGTGCLLSAVVASFITQSNNILEASAAAVCFYGSAAEVAASASLNKGPGHFQLHFLDYLYTITDEKIKELVKLEKSID</sequence>
<keyword evidence="7 11" id="KW-0418">Kinase</keyword>
<evidence type="ECO:0000256" key="5">
    <source>
        <dbReference type="ARBA" id="ARBA00022723"/>
    </source>
</evidence>
<keyword evidence="13" id="KW-1185">Reference proteome</keyword>
<name>E6TR93_EVAC2</name>
<reference evidence="12 13" key="1">
    <citation type="submission" date="2010-12" db="EMBL/GenBank/DDBJ databases">
        <title>Complete sequence of Bacillus cellulosilyticus DSM 2522.</title>
        <authorList>
            <consortium name="US DOE Joint Genome Institute"/>
            <person name="Lucas S."/>
            <person name="Copeland A."/>
            <person name="Lapidus A."/>
            <person name="Cheng J.-F."/>
            <person name="Bruce D."/>
            <person name="Goodwin L."/>
            <person name="Pitluck S."/>
            <person name="Chertkov O."/>
            <person name="Detter J.C."/>
            <person name="Han C."/>
            <person name="Tapia R."/>
            <person name="Land M."/>
            <person name="Hauser L."/>
            <person name="Jeffries C."/>
            <person name="Kyrpides N."/>
            <person name="Ivanova N."/>
            <person name="Mikhailova N."/>
            <person name="Brumm P."/>
            <person name="Mead D."/>
            <person name="Woyke T."/>
        </authorList>
    </citation>
    <scope>NUCLEOTIDE SEQUENCE [LARGE SCALE GENOMIC DNA]</scope>
    <source>
        <strain evidence="13">ATCC 21833 / DSM 2522 / FERM P-1141 / JCM 9156 / N-4</strain>
    </source>
</reference>
<feature type="binding site" evidence="11">
    <location>
        <position position="120"/>
    </location>
    <ligand>
        <name>ATP</name>
        <dbReference type="ChEBI" id="CHEBI:30616"/>
    </ligand>
</feature>
<keyword evidence="4 11" id="KW-0808">Transferase</keyword>
<dbReference type="CDD" id="cd01170">
    <property type="entry name" value="THZ_kinase"/>
    <property type="match status" value="1"/>
</dbReference>
<keyword evidence="8 11" id="KW-0067">ATP-binding</keyword>
<evidence type="ECO:0000256" key="4">
    <source>
        <dbReference type="ARBA" id="ARBA00022679"/>
    </source>
</evidence>
<dbReference type="AlphaFoldDB" id="E6TR93"/>
<dbReference type="PANTHER" id="PTHR20858">
    <property type="entry name" value="PHOSPHOMETHYLPYRIMIDINE KINASE"/>
    <property type="match status" value="1"/>
</dbReference>
<dbReference type="GO" id="GO:0000287">
    <property type="term" value="F:magnesium ion binding"/>
    <property type="evidence" value="ECO:0007669"/>
    <property type="project" value="UniProtKB-UniRule"/>
</dbReference>
<evidence type="ECO:0000256" key="7">
    <source>
        <dbReference type="ARBA" id="ARBA00022777"/>
    </source>
</evidence>
<comment type="catalytic activity">
    <reaction evidence="1 11">
        <text>5-(2-hydroxyethyl)-4-methylthiazole + ATP = 4-methyl-5-(2-phosphooxyethyl)-thiazole + ADP + H(+)</text>
        <dbReference type="Rhea" id="RHEA:24212"/>
        <dbReference type="ChEBI" id="CHEBI:15378"/>
        <dbReference type="ChEBI" id="CHEBI:17957"/>
        <dbReference type="ChEBI" id="CHEBI:30616"/>
        <dbReference type="ChEBI" id="CHEBI:58296"/>
        <dbReference type="ChEBI" id="CHEBI:456216"/>
        <dbReference type="EC" id="2.7.1.50"/>
    </reaction>
</comment>
<dbReference type="PANTHER" id="PTHR20858:SF17">
    <property type="entry name" value="HYDROXYMETHYLPYRIMIDINE_PHOSPHOMETHYLPYRIMIDINE KINASE THI20-RELATED"/>
    <property type="match status" value="1"/>
</dbReference>
<proteinExistence type="inferred from homology"/>
<evidence type="ECO:0000256" key="6">
    <source>
        <dbReference type="ARBA" id="ARBA00022741"/>
    </source>
</evidence>
<protein>
    <recommendedName>
        <fullName evidence="11">Hydroxyethylthiazole kinase</fullName>
        <ecNumber evidence="11">2.7.1.50</ecNumber>
    </recommendedName>
    <alternativeName>
        <fullName evidence="11">4-methyl-5-beta-hydroxyethylthiazole kinase</fullName>
        <shortName evidence="11">TH kinase</shortName>
        <shortName evidence="11">Thz kinase</shortName>
    </alternativeName>
</protein>
<dbReference type="RefSeq" id="WP_013488940.1">
    <property type="nucleotide sequence ID" value="NC_014829.1"/>
</dbReference>
<dbReference type="eggNOG" id="COG2145">
    <property type="taxonomic scope" value="Bacteria"/>
</dbReference>
<dbReference type="GO" id="GO:0005829">
    <property type="term" value="C:cytosol"/>
    <property type="evidence" value="ECO:0007669"/>
    <property type="project" value="TreeGrafter"/>
</dbReference>
<dbReference type="GO" id="GO:0009228">
    <property type="term" value="P:thiamine biosynthetic process"/>
    <property type="evidence" value="ECO:0007669"/>
    <property type="project" value="UniProtKB-KW"/>
</dbReference>
<dbReference type="KEGG" id="bco:Bcell_2346"/>
<dbReference type="HOGENOM" id="CLU_019943_0_0_9"/>
<dbReference type="GO" id="GO:0008972">
    <property type="term" value="F:phosphomethylpyrimidine kinase activity"/>
    <property type="evidence" value="ECO:0007669"/>
    <property type="project" value="TreeGrafter"/>
</dbReference>
<evidence type="ECO:0000256" key="10">
    <source>
        <dbReference type="ARBA" id="ARBA00022977"/>
    </source>
</evidence>
<keyword evidence="5 11" id="KW-0479">Metal-binding</keyword>
<comment type="function">
    <text evidence="11">Catalyzes the phosphorylation of the hydroxyl group of 4-methyl-5-beta-hydroxyethylthiazole (THZ).</text>
</comment>
<dbReference type="STRING" id="649639.Bcell_2346"/>
<comment type="similarity">
    <text evidence="11">Belongs to the Thz kinase family.</text>
</comment>
<dbReference type="InterPro" id="IPR029056">
    <property type="entry name" value="Ribokinase-like"/>
</dbReference>
<dbReference type="PIRSF" id="PIRSF000513">
    <property type="entry name" value="Thz_kinase"/>
    <property type="match status" value="1"/>
</dbReference>
<keyword evidence="10 11" id="KW-0784">Thiamine biosynthesis</keyword>
<dbReference type="UniPathway" id="UPA00060">
    <property type="reaction ID" value="UER00139"/>
</dbReference>
<dbReference type="PRINTS" id="PR01099">
    <property type="entry name" value="HYETHTZKNASE"/>
</dbReference>
<dbReference type="GO" id="GO:0005524">
    <property type="term" value="F:ATP binding"/>
    <property type="evidence" value="ECO:0007669"/>
    <property type="project" value="UniProtKB-UniRule"/>
</dbReference>
<dbReference type="InterPro" id="IPR000417">
    <property type="entry name" value="Hyethyz_kinase"/>
</dbReference>
<organism evidence="12 13">
    <name type="scientific">Evansella cellulosilytica (strain ATCC 21833 / DSM 2522 / FERM P-1141 / JCM 9156 / N-4)</name>
    <name type="common">Bacillus cellulosilyticus</name>
    <dbReference type="NCBI Taxonomy" id="649639"/>
    <lineage>
        <taxon>Bacteria</taxon>
        <taxon>Bacillati</taxon>
        <taxon>Bacillota</taxon>
        <taxon>Bacilli</taxon>
        <taxon>Bacillales</taxon>
        <taxon>Bacillaceae</taxon>
        <taxon>Evansella</taxon>
    </lineage>
</organism>
<feature type="binding site" evidence="11">
    <location>
        <position position="44"/>
    </location>
    <ligand>
        <name>substrate</name>
    </ligand>
</feature>
<dbReference type="Pfam" id="PF02110">
    <property type="entry name" value="HK"/>
    <property type="match status" value="1"/>
</dbReference>
<evidence type="ECO:0000256" key="1">
    <source>
        <dbReference type="ARBA" id="ARBA00001771"/>
    </source>
</evidence>
<evidence type="ECO:0000313" key="13">
    <source>
        <dbReference type="Proteomes" id="UP000001401"/>
    </source>
</evidence>
<evidence type="ECO:0000256" key="3">
    <source>
        <dbReference type="ARBA" id="ARBA00004868"/>
    </source>
</evidence>
<dbReference type="GO" id="GO:0004417">
    <property type="term" value="F:hydroxyethylthiazole kinase activity"/>
    <property type="evidence" value="ECO:0007669"/>
    <property type="project" value="UniProtKB-UniRule"/>
</dbReference>
<dbReference type="NCBIfam" id="TIGR00694">
    <property type="entry name" value="thiM"/>
    <property type="match status" value="1"/>
</dbReference>
<evidence type="ECO:0000256" key="11">
    <source>
        <dbReference type="HAMAP-Rule" id="MF_00228"/>
    </source>
</evidence>
<gene>
    <name evidence="11" type="primary">thiM</name>
    <name evidence="12" type="ordered locus">Bcell_2346</name>
</gene>
<dbReference type="Proteomes" id="UP000001401">
    <property type="component" value="Chromosome"/>
</dbReference>
<comment type="cofactor">
    <cofactor evidence="2 11">
        <name>Mg(2+)</name>
        <dbReference type="ChEBI" id="CHEBI:18420"/>
    </cofactor>
</comment>
<evidence type="ECO:0000256" key="9">
    <source>
        <dbReference type="ARBA" id="ARBA00022842"/>
    </source>
</evidence>
<dbReference type="EC" id="2.7.1.50" evidence="11"/>
<accession>E6TR93</accession>
<keyword evidence="6 11" id="KW-0547">Nucleotide-binding</keyword>
<dbReference type="OrthoDB" id="9778146at2"/>
<feature type="binding site" evidence="11">
    <location>
        <position position="166"/>
    </location>
    <ligand>
        <name>ATP</name>
        <dbReference type="ChEBI" id="CHEBI:30616"/>
    </ligand>
</feature>
<dbReference type="Gene3D" id="3.40.1190.20">
    <property type="match status" value="1"/>
</dbReference>
<evidence type="ECO:0000313" key="12">
    <source>
        <dbReference type="EMBL" id="ADU30605.1"/>
    </source>
</evidence>
<dbReference type="HAMAP" id="MF_00228">
    <property type="entry name" value="Thz_kinase"/>
    <property type="match status" value="1"/>
</dbReference>
<feature type="binding site" evidence="11">
    <location>
        <position position="193"/>
    </location>
    <ligand>
        <name>substrate</name>
    </ligand>
</feature>
<dbReference type="SUPFAM" id="SSF53613">
    <property type="entry name" value="Ribokinase-like"/>
    <property type="match status" value="1"/>
</dbReference>
<evidence type="ECO:0000256" key="8">
    <source>
        <dbReference type="ARBA" id="ARBA00022840"/>
    </source>
</evidence>
<dbReference type="EMBL" id="CP002394">
    <property type="protein sequence ID" value="ADU30605.1"/>
    <property type="molecule type" value="Genomic_DNA"/>
</dbReference>